<keyword evidence="2" id="KW-1185">Reference proteome</keyword>
<sequence>MSFPTNITTALQMASPTGKLRTFGLLASPEDWFKTDFVVGHDQISHHPNYDAHSSRWLSICSIESGDYLLGDRDANRLVFALEDSSLFKDFKGDVGKLQFAIVIELINVCRACEPEDTLLIMLYGHGDLNEGTGDVEERTAYLWLHGNVSDVKLQKSTLEDILKCSGHHAGQVYLSSSSCYSGAMVSGEWTNFTACAANETSDSRFTYHSRVSEEKSCLPFIPCPVARYYASRTEPPIRNLHLHLSLEALVSALHEGPELTSAPHANTTSMAIRYRMEKLSVDEKKELHKMLGGRHILREIFFAVAVNIGLYFDADSPEDLLMYQRRIQFGSADGSEKGWNQGAGAHGKGS</sequence>
<proteinExistence type="predicted"/>
<reference evidence="1" key="1">
    <citation type="journal article" date="2019" name="Environ. Microbiol.">
        <title>Fungal ecological strategies reflected in gene transcription - a case study of two litter decomposers.</title>
        <authorList>
            <person name="Barbi F."/>
            <person name="Kohler A."/>
            <person name="Barry K."/>
            <person name="Baskaran P."/>
            <person name="Daum C."/>
            <person name="Fauchery L."/>
            <person name="Ihrmark K."/>
            <person name="Kuo A."/>
            <person name="LaButti K."/>
            <person name="Lipzen A."/>
            <person name="Morin E."/>
            <person name="Grigoriev I.V."/>
            <person name="Henrissat B."/>
            <person name="Lindahl B."/>
            <person name="Martin F."/>
        </authorList>
    </citation>
    <scope>NUCLEOTIDE SEQUENCE</scope>
    <source>
        <strain evidence="1">JB14</strain>
    </source>
</reference>
<protein>
    <submittedName>
        <fullName evidence="1">Uncharacterized protein</fullName>
    </submittedName>
</protein>
<accession>A0A6A4GZ16</accession>
<evidence type="ECO:0000313" key="2">
    <source>
        <dbReference type="Proteomes" id="UP000799118"/>
    </source>
</evidence>
<dbReference type="OrthoDB" id="3055657at2759"/>
<evidence type="ECO:0000313" key="1">
    <source>
        <dbReference type="EMBL" id="KAE9390334.1"/>
    </source>
</evidence>
<organism evidence="1 2">
    <name type="scientific">Gymnopus androsaceus JB14</name>
    <dbReference type="NCBI Taxonomy" id="1447944"/>
    <lineage>
        <taxon>Eukaryota</taxon>
        <taxon>Fungi</taxon>
        <taxon>Dikarya</taxon>
        <taxon>Basidiomycota</taxon>
        <taxon>Agaricomycotina</taxon>
        <taxon>Agaricomycetes</taxon>
        <taxon>Agaricomycetidae</taxon>
        <taxon>Agaricales</taxon>
        <taxon>Marasmiineae</taxon>
        <taxon>Omphalotaceae</taxon>
        <taxon>Gymnopus</taxon>
    </lineage>
</organism>
<dbReference type="AlphaFoldDB" id="A0A6A4GZ16"/>
<dbReference type="Proteomes" id="UP000799118">
    <property type="component" value="Unassembled WGS sequence"/>
</dbReference>
<name>A0A6A4GZ16_9AGAR</name>
<dbReference type="EMBL" id="ML769662">
    <property type="protein sequence ID" value="KAE9390334.1"/>
    <property type="molecule type" value="Genomic_DNA"/>
</dbReference>
<gene>
    <name evidence="1" type="ORF">BT96DRAFT_1002404</name>
</gene>